<evidence type="ECO:0000313" key="1">
    <source>
        <dbReference type="EMBL" id="KAF2248751.1"/>
    </source>
</evidence>
<gene>
    <name evidence="1" type="ORF">BU26DRAFT_305189</name>
</gene>
<sequence length="106" mass="11737">MICFKGTVCYTGTYHMLLRFETSPGEDENTHFGFVFASGDDTRRLDAGRVFFAFAEVNRGRAVCHASVLGALHLTLLCVFLGGGFRTCYAGFQGLPGRLRGHRLLR</sequence>
<dbReference type="Proteomes" id="UP000800094">
    <property type="component" value="Unassembled WGS sequence"/>
</dbReference>
<name>A0A6A6IEC3_9PLEO</name>
<accession>A0A6A6IEC3</accession>
<evidence type="ECO:0000313" key="2">
    <source>
        <dbReference type="Proteomes" id="UP000800094"/>
    </source>
</evidence>
<dbReference type="GeneID" id="54575171"/>
<proteinExistence type="predicted"/>
<dbReference type="EMBL" id="ML987195">
    <property type="protein sequence ID" value="KAF2248751.1"/>
    <property type="molecule type" value="Genomic_DNA"/>
</dbReference>
<dbReference type="RefSeq" id="XP_033683755.1">
    <property type="nucleotide sequence ID" value="XM_033821841.1"/>
</dbReference>
<organism evidence="1 2">
    <name type="scientific">Trematosphaeria pertusa</name>
    <dbReference type="NCBI Taxonomy" id="390896"/>
    <lineage>
        <taxon>Eukaryota</taxon>
        <taxon>Fungi</taxon>
        <taxon>Dikarya</taxon>
        <taxon>Ascomycota</taxon>
        <taxon>Pezizomycotina</taxon>
        <taxon>Dothideomycetes</taxon>
        <taxon>Pleosporomycetidae</taxon>
        <taxon>Pleosporales</taxon>
        <taxon>Massarineae</taxon>
        <taxon>Trematosphaeriaceae</taxon>
        <taxon>Trematosphaeria</taxon>
    </lineage>
</organism>
<protein>
    <submittedName>
        <fullName evidence="1">Uncharacterized protein</fullName>
    </submittedName>
</protein>
<keyword evidence="2" id="KW-1185">Reference proteome</keyword>
<dbReference type="AlphaFoldDB" id="A0A6A6IEC3"/>
<reference evidence="1" key="1">
    <citation type="journal article" date="2020" name="Stud. Mycol.">
        <title>101 Dothideomycetes genomes: a test case for predicting lifestyles and emergence of pathogens.</title>
        <authorList>
            <person name="Haridas S."/>
            <person name="Albert R."/>
            <person name="Binder M."/>
            <person name="Bloem J."/>
            <person name="Labutti K."/>
            <person name="Salamov A."/>
            <person name="Andreopoulos B."/>
            <person name="Baker S."/>
            <person name="Barry K."/>
            <person name="Bills G."/>
            <person name="Bluhm B."/>
            <person name="Cannon C."/>
            <person name="Castanera R."/>
            <person name="Culley D."/>
            <person name="Daum C."/>
            <person name="Ezra D."/>
            <person name="Gonzalez J."/>
            <person name="Henrissat B."/>
            <person name="Kuo A."/>
            <person name="Liang C."/>
            <person name="Lipzen A."/>
            <person name="Lutzoni F."/>
            <person name="Magnuson J."/>
            <person name="Mondo S."/>
            <person name="Nolan M."/>
            <person name="Ohm R."/>
            <person name="Pangilinan J."/>
            <person name="Park H.-J."/>
            <person name="Ramirez L."/>
            <person name="Alfaro M."/>
            <person name="Sun H."/>
            <person name="Tritt A."/>
            <person name="Yoshinaga Y."/>
            <person name="Zwiers L.-H."/>
            <person name="Turgeon B."/>
            <person name="Goodwin S."/>
            <person name="Spatafora J."/>
            <person name="Crous P."/>
            <person name="Grigoriev I."/>
        </authorList>
    </citation>
    <scope>NUCLEOTIDE SEQUENCE</scope>
    <source>
        <strain evidence="1">CBS 122368</strain>
    </source>
</reference>